<protein>
    <submittedName>
        <fullName evidence="1">Uncharacterized protein</fullName>
    </submittedName>
</protein>
<comment type="caution">
    <text evidence="1">The sequence shown here is derived from an EMBL/GenBank/DDBJ whole genome shotgun (WGS) entry which is preliminary data.</text>
</comment>
<sequence length="62" mass="6847">MGLVETIPVRALQLFVLWMVLRIVTQLSKKLEKDIYSVVVTFVALDKVGTSSLQSRIIVSGG</sequence>
<gene>
    <name evidence="1" type="ORF">H5410_014459</name>
</gene>
<reference evidence="1 2" key="1">
    <citation type="submission" date="2020-09" db="EMBL/GenBank/DDBJ databases">
        <title>De no assembly of potato wild relative species, Solanum commersonii.</title>
        <authorList>
            <person name="Cho K."/>
        </authorList>
    </citation>
    <scope>NUCLEOTIDE SEQUENCE [LARGE SCALE GENOMIC DNA]</scope>
    <source>
        <strain evidence="1">LZ3.2</strain>
        <tissue evidence="1">Leaf</tissue>
    </source>
</reference>
<accession>A0A9J5ZRA8</accession>
<dbReference type="Proteomes" id="UP000824120">
    <property type="component" value="Chromosome 3"/>
</dbReference>
<keyword evidence="2" id="KW-1185">Reference proteome</keyword>
<dbReference type="AlphaFoldDB" id="A0A9J5ZRA8"/>
<organism evidence="1 2">
    <name type="scientific">Solanum commersonii</name>
    <name type="common">Commerson's wild potato</name>
    <name type="synonym">Commerson's nightshade</name>
    <dbReference type="NCBI Taxonomy" id="4109"/>
    <lineage>
        <taxon>Eukaryota</taxon>
        <taxon>Viridiplantae</taxon>
        <taxon>Streptophyta</taxon>
        <taxon>Embryophyta</taxon>
        <taxon>Tracheophyta</taxon>
        <taxon>Spermatophyta</taxon>
        <taxon>Magnoliopsida</taxon>
        <taxon>eudicotyledons</taxon>
        <taxon>Gunneridae</taxon>
        <taxon>Pentapetalae</taxon>
        <taxon>asterids</taxon>
        <taxon>lamiids</taxon>
        <taxon>Solanales</taxon>
        <taxon>Solanaceae</taxon>
        <taxon>Solanoideae</taxon>
        <taxon>Solaneae</taxon>
        <taxon>Solanum</taxon>
    </lineage>
</organism>
<name>A0A9J5ZRA8_SOLCO</name>
<dbReference type="EMBL" id="JACXVP010000003">
    <property type="protein sequence ID" value="KAG5614635.1"/>
    <property type="molecule type" value="Genomic_DNA"/>
</dbReference>
<proteinExistence type="predicted"/>
<evidence type="ECO:0000313" key="1">
    <source>
        <dbReference type="EMBL" id="KAG5614635.1"/>
    </source>
</evidence>
<evidence type="ECO:0000313" key="2">
    <source>
        <dbReference type="Proteomes" id="UP000824120"/>
    </source>
</evidence>